<dbReference type="GO" id="GO:0022857">
    <property type="term" value="F:transmembrane transporter activity"/>
    <property type="evidence" value="ECO:0007669"/>
    <property type="project" value="InterPro"/>
</dbReference>
<feature type="transmembrane region" description="Helical" evidence="6">
    <location>
        <begin position="416"/>
        <end position="435"/>
    </location>
</feature>
<accession>A0A1Y6CLV4</accession>
<dbReference type="GO" id="GO:0016020">
    <property type="term" value="C:membrane"/>
    <property type="evidence" value="ECO:0007669"/>
    <property type="project" value="UniProtKB-SubCell"/>
</dbReference>
<feature type="transmembrane region" description="Helical" evidence="6">
    <location>
        <begin position="87"/>
        <end position="108"/>
    </location>
</feature>
<dbReference type="SUPFAM" id="SSF103473">
    <property type="entry name" value="MFS general substrate transporter"/>
    <property type="match status" value="1"/>
</dbReference>
<organism evidence="8 9">
    <name type="scientific">Tistlia consotensis USBA 355</name>
    <dbReference type="NCBI Taxonomy" id="560819"/>
    <lineage>
        <taxon>Bacteria</taxon>
        <taxon>Pseudomonadati</taxon>
        <taxon>Pseudomonadota</taxon>
        <taxon>Alphaproteobacteria</taxon>
        <taxon>Rhodospirillales</taxon>
        <taxon>Rhodovibrionaceae</taxon>
        <taxon>Tistlia</taxon>
    </lineage>
</organism>
<feature type="transmembrane region" description="Helical" evidence="6">
    <location>
        <begin position="275"/>
        <end position="305"/>
    </location>
</feature>
<dbReference type="Gene3D" id="1.20.1250.20">
    <property type="entry name" value="MFS general substrate transporter like domains"/>
    <property type="match status" value="1"/>
</dbReference>
<dbReference type="InterPro" id="IPR044770">
    <property type="entry name" value="MFS_spinster-like"/>
</dbReference>
<evidence type="ECO:0000256" key="4">
    <source>
        <dbReference type="ARBA" id="ARBA00022989"/>
    </source>
</evidence>
<dbReference type="PROSITE" id="PS50850">
    <property type="entry name" value="MFS"/>
    <property type="match status" value="1"/>
</dbReference>
<feature type="transmembrane region" description="Helical" evidence="6">
    <location>
        <begin position="317"/>
        <end position="338"/>
    </location>
</feature>
<feature type="transmembrane region" description="Helical" evidence="6">
    <location>
        <begin position="21"/>
        <end position="38"/>
    </location>
</feature>
<evidence type="ECO:0000313" key="8">
    <source>
        <dbReference type="EMBL" id="SMF73287.1"/>
    </source>
</evidence>
<proteinExistence type="predicted"/>
<evidence type="ECO:0000256" key="5">
    <source>
        <dbReference type="ARBA" id="ARBA00023136"/>
    </source>
</evidence>
<keyword evidence="3 6" id="KW-0812">Transmembrane</keyword>
<evidence type="ECO:0000256" key="2">
    <source>
        <dbReference type="ARBA" id="ARBA00022448"/>
    </source>
</evidence>
<feature type="transmembrane region" description="Helical" evidence="6">
    <location>
        <begin position="148"/>
        <end position="169"/>
    </location>
</feature>
<keyword evidence="2" id="KW-0813">Transport</keyword>
<evidence type="ECO:0000259" key="7">
    <source>
        <dbReference type="PROSITE" id="PS50850"/>
    </source>
</evidence>
<feature type="transmembrane region" description="Helical" evidence="6">
    <location>
        <begin position="228"/>
        <end position="255"/>
    </location>
</feature>
<dbReference type="AlphaFoldDB" id="A0A1Y6CLV4"/>
<feature type="transmembrane region" description="Helical" evidence="6">
    <location>
        <begin position="378"/>
        <end position="396"/>
    </location>
</feature>
<evidence type="ECO:0000256" key="1">
    <source>
        <dbReference type="ARBA" id="ARBA00004141"/>
    </source>
</evidence>
<dbReference type="InterPro" id="IPR036259">
    <property type="entry name" value="MFS_trans_sf"/>
</dbReference>
<feature type="transmembrane region" description="Helical" evidence="6">
    <location>
        <begin position="58"/>
        <end position="75"/>
    </location>
</feature>
<dbReference type="Proteomes" id="UP000192917">
    <property type="component" value="Unassembled WGS sequence"/>
</dbReference>
<dbReference type="PANTHER" id="PTHR23505:SF79">
    <property type="entry name" value="PROTEIN SPINSTER"/>
    <property type="match status" value="1"/>
</dbReference>
<evidence type="ECO:0000256" key="6">
    <source>
        <dbReference type="SAM" id="Phobius"/>
    </source>
</evidence>
<dbReference type="InterPro" id="IPR020846">
    <property type="entry name" value="MFS_dom"/>
</dbReference>
<keyword evidence="4 6" id="KW-1133">Transmembrane helix</keyword>
<gene>
    <name evidence="8" type="ORF">SAMN05428998_1322</name>
</gene>
<comment type="subcellular location">
    <subcellularLocation>
        <location evidence="1">Membrane</location>
        <topology evidence="1">Multi-pass membrane protein</topology>
    </subcellularLocation>
</comment>
<evidence type="ECO:0000313" key="9">
    <source>
        <dbReference type="Proteomes" id="UP000192917"/>
    </source>
</evidence>
<feature type="domain" description="Major facilitator superfamily (MFS) profile" evidence="7">
    <location>
        <begin position="22"/>
        <end position="442"/>
    </location>
</feature>
<dbReference type="STRING" id="560819.SAMN05428998_1322"/>
<protein>
    <submittedName>
        <fullName evidence="8">Sugar phosphate permease</fullName>
    </submittedName>
</protein>
<feature type="transmembrane region" description="Helical" evidence="6">
    <location>
        <begin position="175"/>
        <end position="197"/>
    </location>
</feature>
<reference evidence="8 9" key="1">
    <citation type="submission" date="2017-04" db="EMBL/GenBank/DDBJ databases">
        <authorList>
            <person name="Afonso C.L."/>
            <person name="Miller P.J."/>
            <person name="Scott M.A."/>
            <person name="Spackman E."/>
            <person name="Goraichik I."/>
            <person name="Dimitrov K.M."/>
            <person name="Suarez D.L."/>
            <person name="Swayne D.E."/>
        </authorList>
    </citation>
    <scope>NUCLEOTIDE SEQUENCE [LARGE SCALE GENOMIC DNA]</scope>
    <source>
        <strain evidence="8 9">USBA 355</strain>
    </source>
</reference>
<keyword evidence="9" id="KW-1185">Reference proteome</keyword>
<dbReference type="InterPro" id="IPR011701">
    <property type="entry name" value="MFS"/>
</dbReference>
<evidence type="ECO:0000256" key="3">
    <source>
        <dbReference type="ARBA" id="ARBA00022692"/>
    </source>
</evidence>
<sequence length="447" mass="45637">MTAIQTRADPETSSLDSHTKYALCVLMLSCSLSFLDRQVVNILAEPIKKEFGLSDTELGILTGMAFALFHAALTLPMARIADRANRVLVIAGSMTVWSLATAASGLAAGFGQLLAARMFVGVGEAGGIAPAHALIADTVPKRKRATAIAFYSAGIPLGGLLGLALGGLVLDSYGWRAAFFVASTPGLVLAPLMLLTIGDPARSRLLPSAREAFPPLGDAFREIFSKKAFLLVTAAGAAMTFVNFGQAAFLASFFFRVHGEALASMASGVNGLVGTALGAAGLLGLALGCAKGLAGMIGSFAGGWLTDRLDGDGYRAYALVPALIAIVRIPLFTAALLVPDTAAAFTLMAIHFLVGGMGKIGGFAAVQGLVTPRVRATAAAVYGIGINLVGLGLGPLCVGLSSDSLSAAGLGAAEGLRWTLVATSAPLLIVALLNWHASRHLSAESVS</sequence>
<dbReference type="EMBL" id="FWZX01000032">
    <property type="protein sequence ID" value="SMF73287.1"/>
    <property type="molecule type" value="Genomic_DNA"/>
</dbReference>
<dbReference type="PANTHER" id="PTHR23505">
    <property type="entry name" value="SPINSTER"/>
    <property type="match status" value="1"/>
</dbReference>
<dbReference type="CDD" id="cd17328">
    <property type="entry name" value="MFS_spinster_like"/>
    <property type="match status" value="1"/>
</dbReference>
<feature type="transmembrane region" description="Helical" evidence="6">
    <location>
        <begin position="344"/>
        <end position="366"/>
    </location>
</feature>
<name>A0A1Y6CLV4_9PROT</name>
<feature type="transmembrane region" description="Helical" evidence="6">
    <location>
        <begin position="114"/>
        <end position="136"/>
    </location>
</feature>
<keyword evidence="5 6" id="KW-0472">Membrane</keyword>
<dbReference type="Pfam" id="PF07690">
    <property type="entry name" value="MFS_1"/>
    <property type="match status" value="1"/>
</dbReference>
<dbReference type="RefSeq" id="WP_085125724.1">
    <property type="nucleotide sequence ID" value="NZ_FWZX01000032.1"/>
</dbReference>